<dbReference type="STRING" id="1714264.BTO30_01120"/>
<dbReference type="InterPro" id="IPR051910">
    <property type="entry name" value="ComF/GntX_DNA_util-trans"/>
</dbReference>
<evidence type="ECO:0000259" key="2">
    <source>
        <dbReference type="Pfam" id="PF00156"/>
    </source>
</evidence>
<keyword evidence="5" id="KW-1185">Reference proteome</keyword>
<evidence type="ECO:0000313" key="4">
    <source>
        <dbReference type="EMBL" id="OLN24049.1"/>
    </source>
</evidence>
<sequence length="220" mass="24235">MKQCLLCENETEMESWLPFFGAKAPVLCPRCLGKLEKITGPSCRWCSRPMEEDGLCLECREWGESLFAGNISLYSYNDAMKELIARFKYRGDYALAAIFAEDVRRAAKEAACDLICAVPLPPSRLFERRFNQSEALIEAAGLSSIPLIGRMESEKQSKKSRLERINSEQTFYPVGDAGGKSVLVIDDIYTTGATIRRVAEALGEAGASTVKSVTIARSGA</sequence>
<feature type="domain" description="Phosphoribosyltransferase" evidence="2">
    <location>
        <begin position="173"/>
        <end position="218"/>
    </location>
</feature>
<dbReference type="Pfam" id="PF00156">
    <property type="entry name" value="Pribosyltran"/>
    <property type="match status" value="1"/>
</dbReference>
<comment type="similarity">
    <text evidence="1">Belongs to the ComF/GntX family.</text>
</comment>
<dbReference type="PANTHER" id="PTHR47505">
    <property type="entry name" value="DNA UTILIZATION PROTEIN YHGH"/>
    <property type="match status" value="1"/>
</dbReference>
<comment type="caution">
    <text evidence="4">The sequence shown here is derived from an EMBL/GenBank/DDBJ whole genome shotgun (WGS) entry which is preliminary data.</text>
</comment>
<dbReference type="AlphaFoldDB" id="A0A1Q8Q9M8"/>
<dbReference type="SUPFAM" id="SSF53271">
    <property type="entry name" value="PRTase-like"/>
    <property type="match status" value="1"/>
</dbReference>
<dbReference type="InterPro" id="IPR044005">
    <property type="entry name" value="DZR_2"/>
</dbReference>
<dbReference type="InterPro" id="IPR000836">
    <property type="entry name" value="PRTase_dom"/>
</dbReference>
<dbReference type="Proteomes" id="UP000185568">
    <property type="component" value="Unassembled WGS sequence"/>
</dbReference>
<evidence type="ECO:0000259" key="3">
    <source>
        <dbReference type="Pfam" id="PF18912"/>
    </source>
</evidence>
<gene>
    <name evidence="4" type="ORF">BTO30_01120</name>
</gene>
<evidence type="ECO:0008006" key="6">
    <source>
        <dbReference type="Google" id="ProtNLM"/>
    </source>
</evidence>
<dbReference type="Gene3D" id="3.40.50.2020">
    <property type="match status" value="1"/>
</dbReference>
<protein>
    <recommendedName>
        <fullName evidence="6">Amidophosphoribosyltransferase</fullName>
    </recommendedName>
</protein>
<evidence type="ECO:0000313" key="5">
    <source>
        <dbReference type="Proteomes" id="UP000185568"/>
    </source>
</evidence>
<name>A0A1Q8Q9M8_9BACI</name>
<dbReference type="Pfam" id="PF18912">
    <property type="entry name" value="DZR_2"/>
    <property type="match status" value="1"/>
</dbReference>
<dbReference type="PANTHER" id="PTHR47505:SF1">
    <property type="entry name" value="DNA UTILIZATION PROTEIN YHGH"/>
    <property type="match status" value="1"/>
</dbReference>
<feature type="domain" description="Double zinc ribbon" evidence="3">
    <location>
        <begin position="3"/>
        <end position="60"/>
    </location>
</feature>
<dbReference type="InterPro" id="IPR029057">
    <property type="entry name" value="PRTase-like"/>
</dbReference>
<reference evidence="4 5" key="1">
    <citation type="submission" date="2016-12" db="EMBL/GenBank/DDBJ databases">
        <title>Domibacillus antri genome sequencing.</title>
        <authorList>
            <person name="Verma A."/>
            <person name="Krishnamurthi S."/>
        </authorList>
    </citation>
    <scope>NUCLEOTIDE SEQUENCE [LARGE SCALE GENOMIC DNA]</scope>
    <source>
        <strain evidence="4 5">XD80</strain>
    </source>
</reference>
<proteinExistence type="inferred from homology"/>
<evidence type="ECO:0000256" key="1">
    <source>
        <dbReference type="ARBA" id="ARBA00008007"/>
    </source>
</evidence>
<organism evidence="4 5">
    <name type="scientific">Domibacillus antri</name>
    <dbReference type="NCBI Taxonomy" id="1714264"/>
    <lineage>
        <taxon>Bacteria</taxon>
        <taxon>Bacillati</taxon>
        <taxon>Bacillota</taxon>
        <taxon>Bacilli</taxon>
        <taxon>Bacillales</taxon>
        <taxon>Bacillaceae</taxon>
        <taxon>Domibacillus</taxon>
    </lineage>
</organism>
<dbReference type="CDD" id="cd06223">
    <property type="entry name" value="PRTases_typeI"/>
    <property type="match status" value="1"/>
</dbReference>
<dbReference type="RefSeq" id="WP_075396867.1">
    <property type="nucleotide sequence ID" value="NZ_MSDU01000003.1"/>
</dbReference>
<dbReference type="EMBL" id="MSDU01000003">
    <property type="protein sequence ID" value="OLN24049.1"/>
    <property type="molecule type" value="Genomic_DNA"/>
</dbReference>
<accession>A0A1Q8Q9M8</accession>